<dbReference type="InterPro" id="IPR002563">
    <property type="entry name" value="Flavin_Rdtase-like_dom"/>
</dbReference>
<organism evidence="5 6">
    <name type="scientific">Dialister succinatiphilus YIT 11850</name>
    <dbReference type="NCBI Taxonomy" id="742743"/>
    <lineage>
        <taxon>Bacteria</taxon>
        <taxon>Bacillati</taxon>
        <taxon>Bacillota</taxon>
        <taxon>Negativicutes</taxon>
        <taxon>Veillonellales</taxon>
        <taxon>Veillonellaceae</taxon>
        <taxon>Dialister</taxon>
    </lineage>
</organism>
<comment type="similarity">
    <text evidence="3">Belongs to the flavoredoxin family.</text>
</comment>
<dbReference type="PATRIC" id="fig|742743.3.peg.966"/>
<evidence type="ECO:0000259" key="4">
    <source>
        <dbReference type="SMART" id="SM00903"/>
    </source>
</evidence>
<dbReference type="Gene3D" id="2.30.110.10">
    <property type="entry name" value="Electron Transport, Fmn-binding Protein, Chain A"/>
    <property type="match status" value="1"/>
</dbReference>
<evidence type="ECO:0000256" key="2">
    <source>
        <dbReference type="ARBA" id="ARBA00022630"/>
    </source>
</evidence>
<accession>H1D003</accession>
<dbReference type="Proteomes" id="UP000003277">
    <property type="component" value="Unassembled WGS sequence"/>
</dbReference>
<gene>
    <name evidence="5" type="ORF">HMPREF9453_00941</name>
</gene>
<keyword evidence="6" id="KW-1185">Reference proteome</keyword>
<dbReference type="PANTHER" id="PTHR43567">
    <property type="entry name" value="FLAVOREDOXIN-RELATED-RELATED"/>
    <property type="match status" value="1"/>
</dbReference>
<dbReference type="GO" id="GO:0016646">
    <property type="term" value="F:oxidoreductase activity, acting on the CH-NH group of donors, NAD or NADP as acceptor"/>
    <property type="evidence" value="ECO:0007669"/>
    <property type="project" value="UniProtKB-ARBA"/>
</dbReference>
<dbReference type="AlphaFoldDB" id="H1D003"/>
<feature type="domain" description="Flavin reductase like" evidence="4">
    <location>
        <begin position="9"/>
        <end position="153"/>
    </location>
</feature>
<sequence length="188" mass="20793">MKKGFKPASWIYPQPAIVIATWDKEGHADAMTAAWAGIYDTDKIGIMLDHRHKTMENIKETGAFTVSMSTVETMAQSDYFGTVSGARVEDKIGKAGFHTVKSEYVNAPVIEEYPLTFECKVEKLIPEGEDFHVVGDIVHILADESILTGGRPDPAKFHPLIFDGVNGTYLETGKTVGKAWKEGRKFVK</sequence>
<name>H1D003_9FIRM</name>
<reference evidence="5 6" key="1">
    <citation type="submission" date="2011-11" db="EMBL/GenBank/DDBJ databases">
        <title>The Genome Sequence of Dialister succinatiphilus YIT 11850.</title>
        <authorList>
            <consortium name="The Broad Institute Genome Sequencing Platform"/>
            <person name="Earl A."/>
            <person name="Ward D."/>
            <person name="Feldgarden M."/>
            <person name="Gevers D."/>
            <person name="Morotomi M."/>
            <person name="Young S.K."/>
            <person name="Zeng Q."/>
            <person name="Gargeya S."/>
            <person name="Fitzgerald M."/>
            <person name="Haas B."/>
            <person name="Abouelleil A."/>
            <person name="Alvarado L."/>
            <person name="Arachchi H.M."/>
            <person name="Berlin A."/>
            <person name="Brown A."/>
            <person name="Chapman S.B."/>
            <person name="Dunbar C."/>
            <person name="Gearin G."/>
            <person name="Goldberg J."/>
            <person name="Griggs A."/>
            <person name="Gujja S."/>
            <person name="Heiman D."/>
            <person name="Howarth C."/>
            <person name="Lui A."/>
            <person name="MacDonald P.J.P."/>
            <person name="Montmayeur A."/>
            <person name="Murphy C."/>
            <person name="Neiman D."/>
            <person name="Pearson M."/>
            <person name="Priest M."/>
            <person name="Roberts A."/>
            <person name="Saif S."/>
            <person name="Shea T."/>
            <person name="Sisk P."/>
            <person name="Stolte C."/>
            <person name="Sykes S."/>
            <person name="Wortman J."/>
            <person name="Nusbaum C."/>
            <person name="Birren B."/>
        </authorList>
    </citation>
    <scope>NUCLEOTIDE SEQUENCE [LARGE SCALE GENOMIC DNA]</scope>
    <source>
        <strain evidence="5 6">YIT 11850</strain>
    </source>
</reference>
<proteinExistence type="inferred from homology"/>
<dbReference type="InterPro" id="IPR052174">
    <property type="entry name" value="Flavoredoxin"/>
</dbReference>
<dbReference type="PANTHER" id="PTHR43567:SF1">
    <property type="entry name" value="FLAVOREDOXIN"/>
    <property type="match status" value="1"/>
</dbReference>
<dbReference type="Pfam" id="PF01613">
    <property type="entry name" value="Flavin_Reduct"/>
    <property type="match status" value="1"/>
</dbReference>
<dbReference type="OrthoDB" id="9806228at2"/>
<protein>
    <recommendedName>
        <fullName evidence="4">Flavin reductase like domain-containing protein</fullName>
    </recommendedName>
</protein>
<evidence type="ECO:0000313" key="5">
    <source>
        <dbReference type="EMBL" id="EHO63100.1"/>
    </source>
</evidence>
<dbReference type="SUPFAM" id="SSF50475">
    <property type="entry name" value="FMN-binding split barrel"/>
    <property type="match status" value="1"/>
</dbReference>
<evidence type="ECO:0000256" key="1">
    <source>
        <dbReference type="ARBA" id="ARBA00001917"/>
    </source>
</evidence>
<comment type="caution">
    <text evidence="5">The sequence shown here is derived from an EMBL/GenBank/DDBJ whole genome shotgun (WGS) entry which is preliminary data.</text>
</comment>
<dbReference type="InterPro" id="IPR012349">
    <property type="entry name" value="Split_barrel_FMN-bd"/>
</dbReference>
<dbReference type="eggNOG" id="COG1853">
    <property type="taxonomic scope" value="Bacteria"/>
</dbReference>
<evidence type="ECO:0000313" key="6">
    <source>
        <dbReference type="Proteomes" id="UP000003277"/>
    </source>
</evidence>
<dbReference type="RefSeq" id="WP_008859437.1">
    <property type="nucleotide sequence ID" value="NZ_JH591187.1"/>
</dbReference>
<keyword evidence="2" id="KW-0285">Flavoprotein</keyword>
<evidence type="ECO:0000256" key="3">
    <source>
        <dbReference type="ARBA" id="ARBA00038054"/>
    </source>
</evidence>
<dbReference type="EMBL" id="ADLT01000021">
    <property type="protein sequence ID" value="EHO63100.1"/>
    <property type="molecule type" value="Genomic_DNA"/>
</dbReference>
<dbReference type="STRING" id="742743.HMPREF9453_00941"/>
<comment type="cofactor">
    <cofactor evidence="1">
        <name>FMN</name>
        <dbReference type="ChEBI" id="CHEBI:58210"/>
    </cofactor>
</comment>
<dbReference type="SMART" id="SM00903">
    <property type="entry name" value="Flavin_Reduct"/>
    <property type="match status" value="1"/>
</dbReference>
<dbReference type="HOGENOM" id="CLU_059021_5_5_9"/>
<dbReference type="GO" id="GO:0010181">
    <property type="term" value="F:FMN binding"/>
    <property type="evidence" value="ECO:0007669"/>
    <property type="project" value="InterPro"/>
</dbReference>